<keyword evidence="1" id="KW-1133">Transmembrane helix</keyword>
<dbReference type="Proteomes" id="UP000492821">
    <property type="component" value="Unassembled WGS sequence"/>
</dbReference>
<name>A0A7E4VMT9_PANRE</name>
<feature type="transmembrane region" description="Helical" evidence="1">
    <location>
        <begin position="56"/>
        <end position="78"/>
    </location>
</feature>
<reference evidence="3" key="2">
    <citation type="submission" date="2020-10" db="UniProtKB">
        <authorList>
            <consortium name="WormBaseParasite"/>
        </authorList>
    </citation>
    <scope>IDENTIFICATION</scope>
</reference>
<keyword evidence="1" id="KW-0812">Transmembrane</keyword>
<feature type="transmembrane region" description="Helical" evidence="1">
    <location>
        <begin position="90"/>
        <end position="112"/>
    </location>
</feature>
<feature type="transmembrane region" description="Helical" evidence="1">
    <location>
        <begin position="7"/>
        <end position="24"/>
    </location>
</feature>
<reference evidence="2" key="1">
    <citation type="journal article" date="2013" name="Genetics">
        <title>The draft genome and transcriptome of Panagrellus redivivus are shaped by the harsh demands of a free-living lifestyle.</title>
        <authorList>
            <person name="Srinivasan J."/>
            <person name="Dillman A.R."/>
            <person name="Macchietto M.G."/>
            <person name="Heikkinen L."/>
            <person name="Lakso M."/>
            <person name="Fracchia K.M."/>
            <person name="Antoshechkin I."/>
            <person name="Mortazavi A."/>
            <person name="Wong G."/>
            <person name="Sternberg P.W."/>
        </authorList>
    </citation>
    <scope>NUCLEOTIDE SEQUENCE [LARGE SCALE GENOMIC DNA]</scope>
    <source>
        <strain evidence="2">MT8872</strain>
    </source>
</reference>
<sequence length="240" mass="27106">MRKYRRILFQNCVIEMFYAVMSGISQTEVETYNDVMVNVVMGIPNATRSEANIVTAIWMFSLYALILFVPTPFVYRYLVIVRRVIVTWKIYIIIFIPTTLNVFLLTIGNYFAMSSAPACSEEILRLMKANHHGMNLACQPVMPSHLGIKLCLIASFVSIIPCAIVIPTLNYLTFRYLRKEASMSSSELMVHGQFSKTMMLQDVRKRSGGSKNMAPVGGYGGASELLKMNLEITALLWSKC</sequence>
<dbReference type="Pfam" id="PF10326">
    <property type="entry name" value="7TM_GPCR_Str"/>
    <property type="match status" value="1"/>
</dbReference>
<organism evidence="2 3">
    <name type="scientific">Panagrellus redivivus</name>
    <name type="common">Microworm</name>
    <dbReference type="NCBI Taxonomy" id="6233"/>
    <lineage>
        <taxon>Eukaryota</taxon>
        <taxon>Metazoa</taxon>
        <taxon>Ecdysozoa</taxon>
        <taxon>Nematoda</taxon>
        <taxon>Chromadorea</taxon>
        <taxon>Rhabditida</taxon>
        <taxon>Tylenchina</taxon>
        <taxon>Panagrolaimomorpha</taxon>
        <taxon>Panagrolaimoidea</taxon>
        <taxon>Panagrolaimidae</taxon>
        <taxon>Panagrellus</taxon>
    </lineage>
</organism>
<accession>A0A7E4VMT9</accession>
<proteinExistence type="predicted"/>
<evidence type="ECO:0000313" key="3">
    <source>
        <dbReference type="WBParaSite" id="Pan_g23074.t1"/>
    </source>
</evidence>
<dbReference type="InterPro" id="IPR019428">
    <property type="entry name" value="7TM_GPCR_serpentine_rcpt_Str"/>
</dbReference>
<feature type="transmembrane region" description="Helical" evidence="1">
    <location>
        <begin position="152"/>
        <end position="174"/>
    </location>
</feature>
<protein>
    <submittedName>
        <fullName evidence="3">G protein-coupled receptor</fullName>
    </submittedName>
</protein>
<keyword evidence="1" id="KW-0472">Membrane</keyword>
<evidence type="ECO:0000256" key="1">
    <source>
        <dbReference type="SAM" id="Phobius"/>
    </source>
</evidence>
<keyword evidence="2" id="KW-1185">Reference proteome</keyword>
<dbReference type="AlphaFoldDB" id="A0A7E4VMT9"/>
<dbReference type="WBParaSite" id="Pan_g23074.t1">
    <property type="protein sequence ID" value="Pan_g23074.t1"/>
    <property type="gene ID" value="Pan_g23074"/>
</dbReference>
<evidence type="ECO:0000313" key="2">
    <source>
        <dbReference type="Proteomes" id="UP000492821"/>
    </source>
</evidence>